<name>A0ABT5QG75_9GAMM</name>
<organism evidence="1 2">
    <name type="scientific">Enterovibrio qingdaonensis</name>
    <dbReference type="NCBI Taxonomy" id="2899818"/>
    <lineage>
        <taxon>Bacteria</taxon>
        <taxon>Pseudomonadati</taxon>
        <taxon>Pseudomonadota</taxon>
        <taxon>Gammaproteobacteria</taxon>
        <taxon>Vibrionales</taxon>
        <taxon>Vibrionaceae</taxon>
        <taxon>Enterovibrio</taxon>
    </lineage>
</organism>
<sequence length="168" mass="18122">MEKILISACLYGNKVRYNGSDLKLEQCDLDRLNEVATLIAFCPEVAGGLPTPRPPAEILPADGDKVLEGTAVIRNTTGIEVTEAFVTGAQQALALCQQHKIKYALLTESSPSCGSSLIYNGNFEGQKIEGQGITTALLRRAGIEVFSQFTLSTLLERLTAPAKNENHE</sequence>
<dbReference type="InterPro" id="IPR007553">
    <property type="entry name" value="2-thiour_desulf"/>
</dbReference>
<gene>
    <name evidence="1" type="ORF">LRP49_02095</name>
</gene>
<dbReference type="Pfam" id="PF04463">
    <property type="entry name" value="2-thiour_desulf"/>
    <property type="match status" value="1"/>
</dbReference>
<comment type="caution">
    <text evidence="1">The sequence shown here is derived from an EMBL/GenBank/DDBJ whole genome shotgun (WGS) entry which is preliminary data.</text>
</comment>
<dbReference type="EMBL" id="JAJUBB010000001">
    <property type="protein sequence ID" value="MDD1779978.1"/>
    <property type="molecule type" value="Genomic_DNA"/>
</dbReference>
<evidence type="ECO:0000313" key="2">
    <source>
        <dbReference type="Proteomes" id="UP001149821"/>
    </source>
</evidence>
<dbReference type="PANTHER" id="PTHR30087">
    <property type="entry name" value="INNER MEMBRANE PROTEIN"/>
    <property type="match status" value="1"/>
</dbReference>
<keyword evidence="2" id="KW-1185">Reference proteome</keyword>
<dbReference type="RefSeq" id="WP_274139847.1">
    <property type="nucleotide sequence ID" value="NZ_JAJUBB010000001.1"/>
</dbReference>
<protein>
    <submittedName>
        <fullName evidence="1">DUF523 domain-containing protein</fullName>
    </submittedName>
</protein>
<evidence type="ECO:0000313" key="1">
    <source>
        <dbReference type="EMBL" id="MDD1779978.1"/>
    </source>
</evidence>
<accession>A0ABT5QG75</accession>
<reference evidence="1" key="1">
    <citation type="submission" date="2021-12" db="EMBL/GenBank/DDBJ databases">
        <title>Enterovibrio ZSDZ35 sp. nov. and Enterovibrio ZSDZ42 sp. nov., isolated from coastal seawater in Qingdao.</title>
        <authorList>
            <person name="Zhang P."/>
        </authorList>
    </citation>
    <scope>NUCLEOTIDE SEQUENCE</scope>
    <source>
        <strain evidence="1">ZSDZ35</strain>
    </source>
</reference>
<dbReference type="Proteomes" id="UP001149821">
    <property type="component" value="Unassembled WGS sequence"/>
</dbReference>
<proteinExistence type="predicted"/>
<dbReference type="PANTHER" id="PTHR30087:SF1">
    <property type="entry name" value="HYPOTHETICAL CYTOSOLIC PROTEIN"/>
    <property type="match status" value="1"/>
</dbReference>